<evidence type="ECO:0000313" key="3">
    <source>
        <dbReference type="Proteomes" id="UP000621540"/>
    </source>
</evidence>
<sequence>MKQILEHFSPAIIYLAVSVFLIAIFAVLLTTDGPIAQAFQNCITSALSTLMNAFQKP</sequence>
<keyword evidence="3" id="KW-1185">Reference proteome</keyword>
<keyword evidence="1" id="KW-0472">Membrane</keyword>
<protein>
    <submittedName>
        <fullName evidence="2">Uncharacterized protein</fullName>
    </submittedName>
</protein>
<accession>A0ABR7IDC2</accession>
<dbReference type="Proteomes" id="UP000621540">
    <property type="component" value="Unassembled WGS sequence"/>
</dbReference>
<gene>
    <name evidence="2" type="ORF">H8Z76_13115</name>
</gene>
<comment type="caution">
    <text evidence="2">The sequence shown here is derived from an EMBL/GenBank/DDBJ whole genome shotgun (WGS) entry which is preliminary data.</text>
</comment>
<keyword evidence="1" id="KW-1133">Transmembrane helix</keyword>
<dbReference type="RefSeq" id="WP_176924642.1">
    <property type="nucleotide sequence ID" value="NZ_JACOQH010000013.1"/>
</dbReference>
<reference evidence="2 3" key="1">
    <citation type="submission" date="2020-08" db="EMBL/GenBank/DDBJ databases">
        <title>Genome public.</title>
        <authorList>
            <person name="Liu C."/>
            <person name="Sun Q."/>
        </authorList>
    </citation>
    <scope>NUCLEOTIDE SEQUENCE [LARGE SCALE GENOMIC DNA]</scope>
    <source>
        <strain evidence="2 3">BX0805</strain>
    </source>
</reference>
<dbReference type="EMBL" id="JACOQH010000013">
    <property type="protein sequence ID" value="MBC5754923.1"/>
    <property type="molecule type" value="Genomic_DNA"/>
</dbReference>
<proteinExistence type="predicted"/>
<evidence type="ECO:0000256" key="1">
    <source>
        <dbReference type="SAM" id="Phobius"/>
    </source>
</evidence>
<evidence type="ECO:0000313" key="2">
    <source>
        <dbReference type="EMBL" id="MBC5754923.1"/>
    </source>
</evidence>
<keyword evidence="1" id="KW-0812">Transmembrane</keyword>
<feature type="transmembrane region" description="Helical" evidence="1">
    <location>
        <begin position="12"/>
        <end position="29"/>
    </location>
</feature>
<organism evidence="2 3">
    <name type="scientific">Roseburia yibonii</name>
    <dbReference type="NCBI Taxonomy" id="2763063"/>
    <lineage>
        <taxon>Bacteria</taxon>
        <taxon>Bacillati</taxon>
        <taxon>Bacillota</taxon>
        <taxon>Clostridia</taxon>
        <taxon>Lachnospirales</taxon>
        <taxon>Lachnospiraceae</taxon>
        <taxon>Roseburia</taxon>
    </lineage>
</organism>
<name>A0ABR7IDC2_9FIRM</name>